<reference evidence="2" key="1">
    <citation type="submission" date="2020-03" db="EMBL/GenBank/DDBJ databases">
        <title>A high-quality chromosome-level genome assembly of a woody plant with both climbing and erect habits, Rhamnella rubrinervis.</title>
        <authorList>
            <person name="Lu Z."/>
            <person name="Yang Y."/>
            <person name="Zhu X."/>
            <person name="Sun Y."/>
        </authorList>
    </citation>
    <scope>NUCLEOTIDE SEQUENCE</scope>
    <source>
        <strain evidence="2">BYM</strain>
        <tissue evidence="2">Leaf</tissue>
    </source>
</reference>
<feature type="domain" description="Tripeptidyl peptidase II second Ig-like" evidence="1">
    <location>
        <begin position="9"/>
        <end position="86"/>
    </location>
</feature>
<name>A0A8K0DTN8_9ROSA</name>
<organism evidence="2 3">
    <name type="scientific">Rhamnella rubrinervis</name>
    <dbReference type="NCBI Taxonomy" id="2594499"/>
    <lineage>
        <taxon>Eukaryota</taxon>
        <taxon>Viridiplantae</taxon>
        <taxon>Streptophyta</taxon>
        <taxon>Embryophyta</taxon>
        <taxon>Tracheophyta</taxon>
        <taxon>Spermatophyta</taxon>
        <taxon>Magnoliopsida</taxon>
        <taxon>eudicotyledons</taxon>
        <taxon>Gunneridae</taxon>
        <taxon>Pentapetalae</taxon>
        <taxon>rosids</taxon>
        <taxon>fabids</taxon>
        <taxon>Rosales</taxon>
        <taxon>Rhamnaceae</taxon>
        <taxon>rhamnoid group</taxon>
        <taxon>Rhamneae</taxon>
        <taxon>Rhamnella</taxon>
    </lineage>
</organism>
<dbReference type="InterPro" id="IPR022229">
    <property type="entry name" value="TPPII_Ig-like-2"/>
</dbReference>
<accession>A0A8K0DTN8</accession>
<evidence type="ECO:0000259" key="1">
    <source>
        <dbReference type="Pfam" id="PF12580"/>
    </source>
</evidence>
<dbReference type="AlphaFoldDB" id="A0A8K0DTN8"/>
<evidence type="ECO:0000313" key="2">
    <source>
        <dbReference type="EMBL" id="KAF3433635.1"/>
    </source>
</evidence>
<protein>
    <recommendedName>
        <fullName evidence="1">Tripeptidyl peptidase II second Ig-like domain-containing protein</fullName>
    </recommendedName>
</protein>
<dbReference type="InterPro" id="IPR046939">
    <property type="entry name" value="TPPII_C_sf"/>
</dbReference>
<dbReference type="Pfam" id="PF12580">
    <property type="entry name" value="TPPII"/>
    <property type="match status" value="1"/>
</dbReference>
<gene>
    <name evidence="2" type="ORF">FNV43_RR24738</name>
</gene>
<comment type="caution">
    <text evidence="2">The sequence shown here is derived from an EMBL/GenBank/DDBJ whole genome shotgun (WGS) entry which is preliminary data.</text>
</comment>
<dbReference type="Proteomes" id="UP000796880">
    <property type="component" value="Unassembled WGS sequence"/>
</dbReference>
<proteinExistence type="predicted"/>
<keyword evidence="3" id="KW-1185">Reference proteome</keyword>
<evidence type="ECO:0000313" key="3">
    <source>
        <dbReference type="Proteomes" id="UP000796880"/>
    </source>
</evidence>
<dbReference type="Gene3D" id="1.25.40.710">
    <property type="match status" value="1"/>
</dbReference>
<dbReference type="OrthoDB" id="10256524at2759"/>
<dbReference type="EMBL" id="VOIH02000011">
    <property type="protein sequence ID" value="KAF3433635.1"/>
    <property type="molecule type" value="Genomic_DNA"/>
</dbReference>
<sequence>MCVDVFILQVRVPYQPIEAKLFTLASSRDKLPLGKQILALILTYKFKLEDGAEVKPYIPLLNDCIYDTEFESQFYMISDANKEGIQLSFFSKPDGPSMGFGSYKPTVLVLGILNKDLYYSEQYPTVDEDKGKCPSPTSTKSVSEHLQEEVRDAKIKVLFEHPKYTPLLAKILEGLVSRSNVEDKFCHDEEVIKAANEFVDSIDTYELAKYLVIKSDPEDEEAKIGFMVVILIENQEEDGDNP</sequence>